<feature type="coiled-coil region" evidence="5">
    <location>
        <begin position="107"/>
        <end position="141"/>
    </location>
</feature>
<dbReference type="PANTHER" id="PTHR30204:SF69">
    <property type="entry name" value="MERR-FAMILY TRANSCRIPTIONAL REGULATOR"/>
    <property type="match status" value="1"/>
</dbReference>
<proteinExistence type="predicted"/>
<dbReference type="EMBL" id="CADCUZ010000019">
    <property type="protein sequence ID" value="CAA9397248.1"/>
    <property type="molecule type" value="Genomic_DNA"/>
</dbReference>
<dbReference type="InterPro" id="IPR000551">
    <property type="entry name" value="MerR-type_HTH_dom"/>
</dbReference>
<name>A0A6J4NTQ4_9ACTN</name>
<accession>A0A6J4NTQ4</accession>
<organism evidence="7">
    <name type="scientific">uncultured Rubrobacteraceae bacterium</name>
    <dbReference type="NCBI Taxonomy" id="349277"/>
    <lineage>
        <taxon>Bacteria</taxon>
        <taxon>Bacillati</taxon>
        <taxon>Actinomycetota</taxon>
        <taxon>Rubrobacteria</taxon>
        <taxon>Rubrobacterales</taxon>
        <taxon>Rubrobacteraceae</taxon>
        <taxon>environmental samples</taxon>
    </lineage>
</organism>
<keyword evidence="1" id="KW-0678">Repressor</keyword>
<evidence type="ECO:0000256" key="2">
    <source>
        <dbReference type="ARBA" id="ARBA00023015"/>
    </source>
</evidence>
<sequence length="141" mass="16217">MQEPSELSQIGGVAERLGVSTRTIKYYEELGLVSPENRSPGGFRLYNASDIERLRRILRLKGMGFSLAAIREFIAVRDAAQEATRERVLAETTEHLRSREREVAQRIAKTREDLKSAEALREELRRDISLCESRMRELKRA</sequence>
<dbReference type="InterPro" id="IPR047057">
    <property type="entry name" value="MerR_fam"/>
</dbReference>
<dbReference type="AlphaFoldDB" id="A0A6J4NTQ4"/>
<keyword evidence="2" id="KW-0805">Transcription regulation</keyword>
<dbReference type="PROSITE" id="PS50937">
    <property type="entry name" value="HTH_MERR_2"/>
    <property type="match status" value="1"/>
</dbReference>
<dbReference type="PRINTS" id="PR00040">
    <property type="entry name" value="HTHMERR"/>
</dbReference>
<dbReference type="SUPFAM" id="SSF46955">
    <property type="entry name" value="Putative DNA-binding domain"/>
    <property type="match status" value="1"/>
</dbReference>
<evidence type="ECO:0000259" key="6">
    <source>
        <dbReference type="PROSITE" id="PS50937"/>
    </source>
</evidence>
<evidence type="ECO:0000256" key="3">
    <source>
        <dbReference type="ARBA" id="ARBA00023125"/>
    </source>
</evidence>
<keyword evidence="5" id="KW-0175">Coiled coil</keyword>
<evidence type="ECO:0000256" key="5">
    <source>
        <dbReference type="SAM" id="Coils"/>
    </source>
</evidence>
<keyword evidence="4" id="KW-0804">Transcription</keyword>
<protein>
    <submittedName>
        <fullName evidence="7">Transcriptional regulator, MerR family</fullName>
    </submittedName>
</protein>
<evidence type="ECO:0000256" key="4">
    <source>
        <dbReference type="ARBA" id="ARBA00023163"/>
    </source>
</evidence>
<dbReference type="GO" id="GO:0003677">
    <property type="term" value="F:DNA binding"/>
    <property type="evidence" value="ECO:0007669"/>
    <property type="project" value="UniProtKB-KW"/>
</dbReference>
<feature type="domain" description="HTH merR-type" evidence="6">
    <location>
        <begin position="9"/>
        <end position="76"/>
    </location>
</feature>
<gene>
    <name evidence="7" type="ORF">AVDCRST_MAG55-458</name>
</gene>
<evidence type="ECO:0000256" key="1">
    <source>
        <dbReference type="ARBA" id="ARBA00022491"/>
    </source>
</evidence>
<evidence type="ECO:0000313" key="7">
    <source>
        <dbReference type="EMBL" id="CAA9397248.1"/>
    </source>
</evidence>
<keyword evidence="3" id="KW-0238">DNA-binding</keyword>
<dbReference type="PANTHER" id="PTHR30204">
    <property type="entry name" value="REDOX-CYCLING DRUG-SENSING TRANSCRIPTIONAL ACTIVATOR SOXR"/>
    <property type="match status" value="1"/>
</dbReference>
<reference evidence="7" key="1">
    <citation type="submission" date="2020-02" db="EMBL/GenBank/DDBJ databases">
        <authorList>
            <person name="Meier V. D."/>
        </authorList>
    </citation>
    <scope>NUCLEOTIDE SEQUENCE</scope>
    <source>
        <strain evidence="7">AVDCRST_MAG55</strain>
    </source>
</reference>
<dbReference type="Pfam" id="PF13411">
    <property type="entry name" value="MerR_1"/>
    <property type="match status" value="1"/>
</dbReference>
<dbReference type="Gene3D" id="1.10.1660.10">
    <property type="match status" value="1"/>
</dbReference>
<dbReference type="InterPro" id="IPR009061">
    <property type="entry name" value="DNA-bd_dom_put_sf"/>
</dbReference>
<dbReference type="SMART" id="SM00422">
    <property type="entry name" value="HTH_MERR"/>
    <property type="match status" value="1"/>
</dbReference>
<dbReference type="GO" id="GO:0003700">
    <property type="term" value="F:DNA-binding transcription factor activity"/>
    <property type="evidence" value="ECO:0007669"/>
    <property type="project" value="InterPro"/>
</dbReference>